<reference evidence="1" key="2">
    <citation type="submission" date="2020-08" db="EMBL/GenBank/DDBJ databases">
        <title>Plant Genome Project.</title>
        <authorList>
            <person name="Zhang R.-G."/>
        </authorList>
    </citation>
    <scope>NUCLEOTIDE SEQUENCE</scope>
    <source>
        <strain evidence="1">Huo1</strain>
        <tissue evidence="1">Leaf</tissue>
    </source>
</reference>
<accession>A0A8X8ZFV4</accession>
<protein>
    <submittedName>
        <fullName evidence="1">Uncharacterized protein</fullName>
    </submittedName>
</protein>
<dbReference type="Proteomes" id="UP000298416">
    <property type="component" value="Unassembled WGS sequence"/>
</dbReference>
<proteinExistence type="predicted"/>
<organism evidence="1">
    <name type="scientific">Salvia splendens</name>
    <name type="common">Scarlet sage</name>
    <dbReference type="NCBI Taxonomy" id="180675"/>
    <lineage>
        <taxon>Eukaryota</taxon>
        <taxon>Viridiplantae</taxon>
        <taxon>Streptophyta</taxon>
        <taxon>Embryophyta</taxon>
        <taxon>Tracheophyta</taxon>
        <taxon>Spermatophyta</taxon>
        <taxon>Magnoliopsida</taxon>
        <taxon>eudicotyledons</taxon>
        <taxon>Gunneridae</taxon>
        <taxon>Pentapetalae</taxon>
        <taxon>asterids</taxon>
        <taxon>lamiids</taxon>
        <taxon>Lamiales</taxon>
        <taxon>Lamiaceae</taxon>
        <taxon>Nepetoideae</taxon>
        <taxon>Mentheae</taxon>
        <taxon>Salviinae</taxon>
        <taxon>Salvia</taxon>
        <taxon>Salvia subgen. Calosphace</taxon>
        <taxon>core Calosphace</taxon>
    </lineage>
</organism>
<keyword evidence="2" id="KW-1185">Reference proteome</keyword>
<gene>
    <name evidence="1" type="ORF">SASPL_135325</name>
</gene>
<evidence type="ECO:0000313" key="2">
    <source>
        <dbReference type="Proteomes" id="UP000298416"/>
    </source>
</evidence>
<dbReference type="AlphaFoldDB" id="A0A8X8ZFV4"/>
<evidence type="ECO:0000313" key="1">
    <source>
        <dbReference type="EMBL" id="KAG6403108.1"/>
    </source>
</evidence>
<reference evidence="1" key="1">
    <citation type="submission" date="2018-01" db="EMBL/GenBank/DDBJ databases">
        <authorList>
            <person name="Mao J.F."/>
        </authorList>
    </citation>
    <scope>NUCLEOTIDE SEQUENCE</scope>
    <source>
        <strain evidence="1">Huo1</strain>
        <tissue evidence="1">Leaf</tissue>
    </source>
</reference>
<name>A0A8X8ZFV4_SALSN</name>
<comment type="caution">
    <text evidence="1">The sequence shown here is derived from an EMBL/GenBank/DDBJ whole genome shotgun (WGS) entry which is preliminary data.</text>
</comment>
<sequence length="128" mass="13823">MYSRPSPLGPNLSMTLGVGVVINTKDLGVCITSIEGWRVLGKLWIKIGIRQLLKKLEPILAHHKVIKDPDGIMELILMTTSTLLRRSVVNVVASSAVTNVLDLEQVGDDQSGCGALYFQNLALATLIG</sequence>
<dbReference type="EMBL" id="PNBA02000013">
    <property type="protein sequence ID" value="KAG6403108.1"/>
    <property type="molecule type" value="Genomic_DNA"/>
</dbReference>